<protein>
    <submittedName>
        <fullName evidence="1">Uncharacterized protein</fullName>
    </submittedName>
</protein>
<gene>
    <name evidence="1" type="ORF">ACCO45_012076</name>
</gene>
<organism evidence="1 2">
    <name type="scientific">Purpureocillium lilacinum</name>
    <name type="common">Paecilomyces lilacinus</name>
    <dbReference type="NCBI Taxonomy" id="33203"/>
    <lineage>
        <taxon>Eukaryota</taxon>
        <taxon>Fungi</taxon>
        <taxon>Dikarya</taxon>
        <taxon>Ascomycota</taxon>
        <taxon>Pezizomycotina</taxon>
        <taxon>Sordariomycetes</taxon>
        <taxon>Hypocreomycetidae</taxon>
        <taxon>Hypocreales</taxon>
        <taxon>Ophiocordycipitaceae</taxon>
        <taxon>Purpureocillium</taxon>
    </lineage>
</organism>
<keyword evidence="2" id="KW-1185">Reference proteome</keyword>
<name>A0ACC4DCN1_PURLI</name>
<evidence type="ECO:0000313" key="2">
    <source>
        <dbReference type="Proteomes" id="UP001638806"/>
    </source>
</evidence>
<reference evidence="1" key="1">
    <citation type="submission" date="2024-12" db="EMBL/GenBank/DDBJ databases">
        <title>Comparative genomics and development of molecular markers within Purpureocillium lilacinum and among Purpureocillium species.</title>
        <authorList>
            <person name="Yeh Z.-Y."/>
            <person name="Ni N.-T."/>
            <person name="Lo P.-H."/>
            <person name="Mushyakhwo K."/>
            <person name="Lin C.-F."/>
            <person name="Nai Y.-S."/>
        </authorList>
    </citation>
    <scope>NUCLEOTIDE SEQUENCE</scope>
    <source>
        <strain evidence="1">NCHU-NPUST-175</strain>
    </source>
</reference>
<evidence type="ECO:0000313" key="1">
    <source>
        <dbReference type="EMBL" id="KAL3954120.1"/>
    </source>
</evidence>
<sequence>MRIIVALPGTFFCFGLLDDGTDVVEEAELTLMRTPAVWRSLPLSDRPSLLPLRDIGQRRRARALRTYIEIERDEYPPAAGRTALTPVIRLPSSPQGASAPSRNRAASVSHRVVGRAWIFVCVCARSQLPSAAFLVVCDHHQLNRLIERDRVLVMAAGAAACIAAVLQQQGPTLAAAGPPTPARQIHHATRCAAAEQPRSAVGRRRSLSAARGARPFDWESYR</sequence>
<dbReference type="EMBL" id="JBGNUJ010000011">
    <property type="protein sequence ID" value="KAL3954120.1"/>
    <property type="molecule type" value="Genomic_DNA"/>
</dbReference>
<dbReference type="Proteomes" id="UP001638806">
    <property type="component" value="Unassembled WGS sequence"/>
</dbReference>
<comment type="caution">
    <text evidence="1">The sequence shown here is derived from an EMBL/GenBank/DDBJ whole genome shotgun (WGS) entry which is preliminary data.</text>
</comment>
<proteinExistence type="predicted"/>
<accession>A0ACC4DCN1</accession>